<keyword evidence="7" id="KW-1185">Reference proteome</keyword>
<evidence type="ECO:0000256" key="2">
    <source>
        <dbReference type="ARBA" id="ARBA00022989"/>
    </source>
</evidence>
<reference evidence="6 7" key="1">
    <citation type="submission" date="2016-11" db="EMBL/GenBank/DDBJ databases">
        <authorList>
            <person name="Jaros S."/>
            <person name="Januszkiewicz K."/>
            <person name="Wedrychowicz H."/>
        </authorList>
    </citation>
    <scope>NUCLEOTIDE SEQUENCE [LARGE SCALE GENOMIC DNA]</scope>
    <source>
        <strain evidence="6 7">DSM 18899</strain>
    </source>
</reference>
<evidence type="ECO:0000259" key="5">
    <source>
        <dbReference type="PROSITE" id="PS50850"/>
    </source>
</evidence>
<evidence type="ECO:0000256" key="4">
    <source>
        <dbReference type="SAM" id="Phobius"/>
    </source>
</evidence>
<evidence type="ECO:0000256" key="1">
    <source>
        <dbReference type="ARBA" id="ARBA00022692"/>
    </source>
</evidence>
<dbReference type="AlphaFoldDB" id="A0A1K2HQ09"/>
<dbReference type="Proteomes" id="UP000186513">
    <property type="component" value="Unassembled WGS sequence"/>
</dbReference>
<sequence length="442" mass="46992">MSLLASLDKSHSIADANFNRWLIPPAALAIHLCIGQAYAFSVFNSPLNQAYGWSIPALGWIFSLAIVFLGLSAAFGGKWLERVGPRATMFTSALCFGGGFLISALGIHLKQLWLLYLGYGVVGGIGLGLGYVSPVSTLIKWFPDRRGMATGMAIMGFGGGAMIGAPLAVMLMEHFKTDATAGITETFVVMGVIYTISMLVGAFTVRLPAPGWKPEGYVEKASADKLSGDAFVHVDQAHSAPQFWLLWVVLCMNVTAGIGVLGQASLMIQEVFKDTVTAAAAAGFVGLLSLFNMGGRFFWSSVSDLIGRKLTYVVFFLLGAVLYALIPSAGAAGNVLLFVGLYALILSMYGGGFATIPAYLSDMFGTRFVGAIHGRLLTAWAVAGVLGPIIVNYMREYQIAQGVAKAQAYNTTMYVMAALLIVGLIANILVKPVDTRFVTKEA</sequence>
<feature type="transmembrane region" description="Helical" evidence="4">
    <location>
        <begin position="113"/>
        <end position="132"/>
    </location>
</feature>
<feature type="transmembrane region" description="Helical" evidence="4">
    <location>
        <begin position="411"/>
        <end position="430"/>
    </location>
</feature>
<feature type="transmembrane region" description="Helical" evidence="4">
    <location>
        <begin position="87"/>
        <end position="107"/>
    </location>
</feature>
<dbReference type="PANTHER" id="PTHR11360">
    <property type="entry name" value="MONOCARBOXYLATE TRANSPORTER"/>
    <property type="match status" value="1"/>
</dbReference>
<feature type="transmembrane region" description="Helical" evidence="4">
    <location>
        <begin position="335"/>
        <end position="360"/>
    </location>
</feature>
<evidence type="ECO:0000313" key="6">
    <source>
        <dbReference type="EMBL" id="SFZ78773.1"/>
    </source>
</evidence>
<feature type="transmembrane region" description="Helical" evidence="4">
    <location>
        <begin position="243"/>
        <end position="264"/>
    </location>
</feature>
<dbReference type="InterPro" id="IPR050327">
    <property type="entry name" value="Proton-linked_MCT"/>
</dbReference>
<dbReference type="Pfam" id="PF07690">
    <property type="entry name" value="MFS_1"/>
    <property type="match status" value="1"/>
</dbReference>
<dbReference type="InterPro" id="IPR036259">
    <property type="entry name" value="MFS_trans_sf"/>
</dbReference>
<evidence type="ECO:0000256" key="3">
    <source>
        <dbReference type="ARBA" id="ARBA00023136"/>
    </source>
</evidence>
<protein>
    <submittedName>
        <fullName evidence="6">Nitrate/nitrite transporter NarK</fullName>
    </submittedName>
</protein>
<feature type="transmembrane region" description="Helical" evidence="4">
    <location>
        <begin position="153"/>
        <end position="175"/>
    </location>
</feature>
<organism evidence="6 7">
    <name type="scientific">Chitinimonas taiwanensis DSM 18899</name>
    <dbReference type="NCBI Taxonomy" id="1121279"/>
    <lineage>
        <taxon>Bacteria</taxon>
        <taxon>Pseudomonadati</taxon>
        <taxon>Pseudomonadota</taxon>
        <taxon>Betaproteobacteria</taxon>
        <taxon>Neisseriales</taxon>
        <taxon>Chitinibacteraceae</taxon>
        <taxon>Chitinimonas</taxon>
    </lineage>
</organism>
<dbReference type="Gene3D" id="1.20.1250.20">
    <property type="entry name" value="MFS general substrate transporter like domains"/>
    <property type="match status" value="2"/>
</dbReference>
<feature type="transmembrane region" description="Helical" evidence="4">
    <location>
        <begin position="310"/>
        <end position="329"/>
    </location>
</feature>
<feature type="transmembrane region" description="Helical" evidence="4">
    <location>
        <begin position="276"/>
        <end position="298"/>
    </location>
</feature>
<proteinExistence type="predicted"/>
<keyword evidence="1 4" id="KW-0812">Transmembrane</keyword>
<dbReference type="RefSeq" id="WP_175545629.1">
    <property type="nucleotide sequence ID" value="NZ_FPKR01000013.1"/>
</dbReference>
<feature type="transmembrane region" description="Helical" evidence="4">
    <location>
        <begin position="53"/>
        <end position="75"/>
    </location>
</feature>
<dbReference type="InterPro" id="IPR011701">
    <property type="entry name" value="MFS"/>
</dbReference>
<gene>
    <name evidence="6" type="ORF">SAMN02745887_03178</name>
</gene>
<dbReference type="SUPFAM" id="SSF103473">
    <property type="entry name" value="MFS general substrate transporter"/>
    <property type="match status" value="1"/>
</dbReference>
<dbReference type="STRING" id="1121279.SAMN02745887_03178"/>
<evidence type="ECO:0000313" key="7">
    <source>
        <dbReference type="Proteomes" id="UP000186513"/>
    </source>
</evidence>
<feature type="transmembrane region" description="Helical" evidence="4">
    <location>
        <begin position="372"/>
        <end position="391"/>
    </location>
</feature>
<feature type="domain" description="Major facilitator superfamily (MFS) profile" evidence="5">
    <location>
        <begin position="1"/>
        <end position="435"/>
    </location>
</feature>
<dbReference type="InterPro" id="IPR020846">
    <property type="entry name" value="MFS_dom"/>
</dbReference>
<dbReference type="GO" id="GO:0022857">
    <property type="term" value="F:transmembrane transporter activity"/>
    <property type="evidence" value="ECO:0007669"/>
    <property type="project" value="InterPro"/>
</dbReference>
<dbReference type="CDD" id="cd17353">
    <property type="entry name" value="MFS_OFA_like"/>
    <property type="match status" value="1"/>
</dbReference>
<keyword evidence="3 4" id="KW-0472">Membrane</keyword>
<accession>A0A1K2HQ09</accession>
<feature type="transmembrane region" description="Helical" evidence="4">
    <location>
        <begin position="21"/>
        <end position="41"/>
    </location>
</feature>
<dbReference type="EMBL" id="FPKR01000013">
    <property type="protein sequence ID" value="SFZ78773.1"/>
    <property type="molecule type" value="Genomic_DNA"/>
</dbReference>
<feature type="transmembrane region" description="Helical" evidence="4">
    <location>
        <begin position="187"/>
        <end position="205"/>
    </location>
</feature>
<dbReference type="PANTHER" id="PTHR11360:SF317">
    <property type="entry name" value="MAJOR FACILITATOR SUPERFAMILY (MFS) PROFILE DOMAIN-CONTAINING PROTEIN-RELATED"/>
    <property type="match status" value="1"/>
</dbReference>
<name>A0A1K2HQ09_9NEIS</name>
<keyword evidence="2 4" id="KW-1133">Transmembrane helix</keyword>
<dbReference type="PROSITE" id="PS50850">
    <property type="entry name" value="MFS"/>
    <property type="match status" value="1"/>
</dbReference>